<dbReference type="KEGG" id="vcn:VOLCADRAFT_86358"/>
<dbReference type="InterPro" id="IPR038175">
    <property type="entry name" value="CBM21_dom_sf"/>
</dbReference>
<feature type="domain" description="PhoD-like phosphatase" evidence="2">
    <location>
        <begin position="490"/>
        <end position="569"/>
    </location>
</feature>
<dbReference type="Pfam" id="PF19050">
    <property type="entry name" value="PhoD_2"/>
    <property type="match status" value="2"/>
</dbReference>
<feature type="region of interest" description="Disordered" evidence="1">
    <location>
        <begin position="750"/>
        <end position="829"/>
    </location>
</feature>
<organism evidence="4">
    <name type="scientific">Volvox carteri f. nagariensis</name>
    <dbReference type="NCBI Taxonomy" id="3068"/>
    <lineage>
        <taxon>Eukaryota</taxon>
        <taxon>Viridiplantae</taxon>
        <taxon>Chlorophyta</taxon>
        <taxon>core chlorophytes</taxon>
        <taxon>Chlorophyceae</taxon>
        <taxon>CS clade</taxon>
        <taxon>Chlamydomonadales</taxon>
        <taxon>Volvocaceae</taxon>
        <taxon>Volvox</taxon>
    </lineage>
</organism>
<proteinExistence type="predicted"/>
<feature type="region of interest" description="Disordered" evidence="1">
    <location>
        <begin position="858"/>
        <end position="886"/>
    </location>
</feature>
<evidence type="ECO:0000259" key="2">
    <source>
        <dbReference type="Pfam" id="PF19050"/>
    </source>
</evidence>
<evidence type="ECO:0000313" key="4">
    <source>
        <dbReference type="Proteomes" id="UP000001058"/>
    </source>
</evidence>
<feature type="compositionally biased region" description="Gly residues" evidence="1">
    <location>
        <begin position="775"/>
        <end position="787"/>
    </location>
</feature>
<feature type="domain" description="PhoD-like phosphatase" evidence="2">
    <location>
        <begin position="203"/>
        <end position="445"/>
    </location>
</feature>
<feature type="compositionally biased region" description="Pro residues" evidence="1">
    <location>
        <begin position="941"/>
        <end position="952"/>
    </location>
</feature>
<dbReference type="GeneID" id="9621854"/>
<feature type="compositionally biased region" description="Gly residues" evidence="1">
    <location>
        <begin position="867"/>
        <end position="881"/>
    </location>
</feature>
<feature type="compositionally biased region" description="Low complexity" evidence="1">
    <location>
        <begin position="750"/>
        <end position="763"/>
    </location>
</feature>
<dbReference type="STRING" id="3068.D8TIK1"/>
<dbReference type="PANTHER" id="PTHR46689:SF1">
    <property type="entry name" value="PHOD-LIKE PHOSPHATASE DOMAIN-CONTAINING PROTEIN"/>
    <property type="match status" value="1"/>
</dbReference>
<dbReference type="Proteomes" id="UP000001058">
    <property type="component" value="Unassembled WGS sequence"/>
</dbReference>
<dbReference type="OrthoDB" id="9999821at2759"/>
<dbReference type="Gene3D" id="2.60.40.2440">
    <property type="entry name" value="Carbohydrate binding type-21 domain"/>
    <property type="match status" value="1"/>
</dbReference>
<dbReference type="InterPro" id="IPR038607">
    <property type="entry name" value="PhoD-like_sf"/>
</dbReference>
<keyword evidence="4" id="KW-1185">Reference proteome</keyword>
<dbReference type="InterPro" id="IPR043904">
    <property type="entry name" value="PhoD_2-like"/>
</dbReference>
<dbReference type="RefSeq" id="XP_002946263.1">
    <property type="nucleotide sequence ID" value="XM_002946217.1"/>
</dbReference>
<dbReference type="EMBL" id="GL378323">
    <property type="protein sequence ID" value="EFJ53258.1"/>
    <property type="molecule type" value="Genomic_DNA"/>
</dbReference>
<name>D8TIK1_VOLCA</name>
<dbReference type="InParanoid" id="D8TIK1"/>
<dbReference type="GO" id="GO:0016020">
    <property type="term" value="C:membrane"/>
    <property type="evidence" value="ECO:0007669"/>
    <property type="project" value="TreeGrafter"/>
</dbReference>
<dbReference type="InterPro" id="IPR018946">
    <property type="entry name" value="PhoD-like_MPP"/>
</dbReference>
<evidence type="ECO:0000256" key="1">
    <source>
        <dbReference type="SAM" id="MobiDB-lite"/>
    </source>
</evidence>
<evidence type="ECO:0000313" key="3">
    <source>
        <dbReference type="EMBL" id="EFJ53258.1"/>
    </source>
</evidence>
<feature type="region of interest" description="Disordered" evidence="1">
    <location>
        <begin position="1016"/>
        <end position="1052"/>
    </location>
</feature>
<dbReference type="PANTHER" id="PTHR46689">
    <property type="entry name" value="MEMBRANE PROTEIN, PUTATIVE-RELATED"/>
    <property type="match status" value="1"/>
</dbReference>
<feature type="region of interest" description="Disordered" evidence="1">
    <location>
        <begin position="920"/>
        <end position="976"/>
    </location>
</feature>
<dbReference type="AlphaFoldDB" id="D8TIK1"/>
<protein>
    <recommendedName>
        <fullName evidence="2">PhoD-like phosphatase domain-containing protein</fullName>
    </recommendedName>
</protein>
<dbReference type="CDD" id="cd07389">
    <property type="entry name" value="MPP_PhoD"/>
    <property type="match status" value="1"/>
</dbReference>
<dbReference type="Gene3D" id="3.60.21.70">
    <property type="entry name" value="PhoD-like phosphatase"/>
    <property type="match status" value="1"/>
</dbReference>
<sequence length="1157" mass="121209">MRKPAGQLLQALASVLSARTVELLLSRAIVILSRSRCGVDRVMVAPPGPHDAHIRENTCGCGALKTPSPSVGPFIRLRGYDADDGTWRATVLYGTTGGSADGAVSDADDAEAAGIIDLGGLEGDGGGDDGGKSGGVAVPSSTVFWRFSLTVGVLDTAAQWLEYWVEDEVAAEAERGPMYGGVDGGGDAWPCTPRRVYIPSRGEGWRWAFYSCAGFSLDVSAREQVDRFCGSFPLWSDLLSRHRQRPFSALVGGGDQLYNDDVWQVPALEAWLDLPHPEQRLAVPFTTQMATQALSYYVRHYCTHYMSEPVREAYATIPQVSTWDDHDIFDGWGSYPLQLHSCPVFSGLLQCARAAYLLFQHHTTAERAASDGLILTPGGGVHNVVALGPRQALVLPDQRGERTRFQVLPLESYADVFAALVRLPRSVRHVILVATVPLVYPHIVGSHRLMICFRGLYRSSFFRPLMAKTGVSSAIMNRFGGCPGPARPPRVSQISGDVHLCGVGKLHSWPRSPWKSPGGDWRYMQQIISSAIVNKPPPTCLVRVLQWSGRAGLLNRGTRSHLKHTFRDTATRNQLLNLRNWCEVEEDRTSGELVFTLRVEPELPRTAPAAGGGGADGGGGGRDGCLGGVLRCCRFTTTAKDNHQQQQQQQEGEEEGRGGAAVAAAPAGASVEQMTYGSSGGDLGSGTAAATTMATAAGKLDEVWQRAAAPGDVGSAGGGVLLSLPFTVTLREVSGNLDRTLARGPLRITTTTTTTTTTSTPSPHGTPVHGHGRDGGGGGGGGSGKGGVPHVSLWVGSAEFPLSAPRGPGSDLTPHSSPPRVRGTNSQSYGTAATAAVPILCHRIDSRTLQLTLGSVNHHQQQEPGEVAGGSGGGGGGGRGEGAMQSRAIPSPASTLLLVFPGDATDHDVSRTAAVLSDLASGRGQVTPEAPAGAAVYGTQPSPPQPPPPSPKPTTAGSPPGVLFHDTDPARSLGWKNNQPVRLTHLERVLPPPPPSGVLQQRSRVGGGLLAAAEEAAAEAAGTSGGDGDDDGGGGGRSLFGSRGAEAGSPGGTRLGRLRGLALGSVWGSVAVANLAYEKVTANWDKRLGPGADNFNFAIDLDRAAAEYGVALRTTLAAGNHVTLGLAVHYQVASGQEAGGYWDNNEGTNYTFDLPCE</sequence>
<accession>D8TIK1</accession>
<gene>
    <name evidence="3" type="ORF">VOLCADRAFT_86358</name>
</gene>
<reference evidence="3 4" key="1">
    <citation type="journal article" date="2010" name="Science">
        <title>Genomic analysis of organismal complexity in the multicellular green alga Volvox carteri.</title>
        <authorList>
            <person name="Prochnik S.E."/>
            <person name="Umen J."/>
            <person name="Nedelcu A.M."/>
            <person name="Hallmann A."/>
            <person name="Miller S.M."/>
            <person name="Nishii I."/>
            <person name="Ferris P."/>
            <person name="Kuo A."/>
            <person name="Mitros T."/>
            <person name="Fritz-Laylin L.K."/>
            <person name="Hellsten U."/>
            <person name="Chapman J."/>
            <person name="Simakov O."/>
            <person name="Rensing S.A."/>
            <person name="Terry A."/>
            <person name="Pangilinan J."/>
            <person name="Kapitonov V."/>
            <person name="Jurka J."/>
            <person name="Salamov A."/>
            <person name="Shapiro H."/>
            <person name="Schmutz J."/>
            <person name="Grimwood J."/>
            <person name="Lindquist E."/>
            <person name="Lucas S."/>
            <person name="Grigoriev I.V."/>
            <person name="Schmitt R."/>
            <person name="Kirk D."/>
            <person name="Rokhsar D.S."/>
        </authorList>
    </citation>
    <scope>NUCLEOTIDE SEQUENCE [LARGE SCALE GENOMIC DNA]</scope>
    <source>
        <strain evidence="4">f. Nagariensis / Eve</strain>
    </source>
</reference>
<feature type="region of interest" description="Disordered" evidence="1">
    <location>
        <begin position="641"/>
        <end position="660"/>
    </location>
</feature>